<name>A0A7J6NIP9_PEROL</name>
<gene>
    <name evidence="3" type="ORF">FOZ60_008666</name>
</gene>
<sequence length="685" mass="76209">MFLPGLRQQLSPQAAGRSYIPILAITCPVEGVLHKKKKISYRSIHILAYSRKRAVWSTGECLVQTISVFGCRFLDPTACDKPLVQRLMDTVSPSPTRGNASPTTRLNAPATSDTKLAPSPADAPESTNTRWARLVSPSKRDFLPVMTAEEMDSGPTDLGLLCSSGTFEGKFVWDRSVELMAGQEISVGGSIISISPGPSKDLLTEWLSIYGLNRLGASISNLHPVLKELRSCLDFSAVYECRTELMELLAGILLPEEAEKLKNAISEIPAMFPPQRMKSGSVRFMESVRFMNGEEEIACINLSGGTIVLEPTDAVEGVWSGASIKLLDRDWIRSWLSQAVRWTKRECLRVAFVHGRYYAHLGELSIDSGQSVWLRLSRDHPHWLQLMDEFRIGKLEFTACRFQVGVCHQQGYRPTMEDEEISLHDLAVSNKRQCSWFAVYDGHGGLECVNFLRKYLHLNFVAQLYQRGGFDDSQDVYGEVLECLKQAHHSTDEAFIQTATEKEWPSATGCVSVTVLIMGRAIICANTGDARAVLSRNGRAINLSSDQRPSREDEFKRIREAGGFVFFGRVLGRLAVSRAFGDLEYKTGLPADQTPLVISEPEIHAEFIQDGDELIVIACDGLFDVLSSQEVVDFVRSRLLRMPKGEQDPAVVAQELVSDAIMEKNSRDNVTCLIVMLKRSIHGRT</sequence>
<protein>
    <recommendedName>
        <fullName evidence="2">PPM-type phosphatase domain-containing protein</fullName>
    </recommendedName>
</protein>
<evidence type="ECO:0000256" key="1">
    <source>
        <dbReference type="SAM" id="MobiDB-lite"/>
    </source>
</evidence>
<accession>A0A7J6NIP9</accession>
<comment type="caution">
    <text evidence="3">The sequence shown here is derived from an EMBL/GenBank/DDBJ whole genome shotgun (WGS) entry which is preliminary data.</text>
</comment>
<dbReference type="CDD" id="cd00143">
    <property type="entry name" value="PP2Cc"/>
    <property type="match status" value="1"/>
</dbReference>
<feature type="region of interest" description="Disordered" evidence="1">
    <location>
        <begin position="90"/>
        <end position="130"/>
    </location>
</feature>
<dbReference type="OrthoDB" id="432045at2759"/>
<organism evidence="3 4">
    <name type="scientific">Perkinsus olseni</name>
    <name type="common">Perkinsus atlanticus</name>
    <dbReference type="NCBI Taxonomy" id="32597"/>
    <lineage>
        <taxon>Eukaryota</taxon>
        <taxon>Sar</taxon>
        <taxon>Alveolata</taxon>
        <taxon>Perkinsozoa</taxon>
        <taxon>Perkinsea</taxon>
        <taxon>Perkinsida</taxon>
        <taxon>Perkinsidae</taxon>
        <taxon>Perkinsus</taxon>
    </lineage>
</organism>
<feature type="domain" description="PPM-type phosphatase" evidence="2">
    <location>
        <begin position="403"/>
        <end position="677"/>
    </location>
</feature>
<reference evidence="3 4" key="1">
    <citation type="submission" date="2020-04" db="EMBL/GenBank/DDBJ databases">
        <title>Perkinsus olseni comparative genomics.</title>
        <authorList>
            <person name="Bogema D.R."/>
        </authorList>
    </citation>
    <scope>NUCLEOTIDE SEQUENCE [LARGE SCALE GENOMIC DNA]</scope>
    <source>
        <strain evidence="3">00978-12</strain>
    </source>
</reference>
<dbReference type="InterPro" id="IPR036457">
    <property type="entry name" value="PPM-type-like_dom_sf"/>
</dbReference>
<proteinExistence type="predicted"/>
<evidence type="ECO:0000259" key="2">
    <source>
        <dbReference type="PROSITE" id="PS51746"/>
    </source>
</evidence>
<dbReference type="Proteomes" id="UP000541610">
    <property type="component" value="Unassembled WGS sequence"/>
</dbReference>
<dbReference type="PROSITE" id="PS51746">
    <property type="entry name" value="PPM_2"/>
    <property type="match status" value="1"/>
</dbReference>
<dbReference type="Pfam" id="PF00481">
    <property type="entry name" value="PP2C"/>
    <property type="match status" value="1"/>
</dbReference>
<dbReference type="Gene3D" id="3.60.40.10">
    <property type="entry name" value="PPM-type phosphatase domain"/>
    <property type="match status" value="1"/>
</dbReference>
<dbReference type="PANTHER" id="PTHR13832:SF589">
    <property type="entry name" value="[PYRUVATE DEHYDROGENASE [ACETYL-TRANSFERRING]]-PHOSPHATASE 2, MITOCHONDRIAL"/>
    <property type="match status" value="1"/>
</dbReference>
<dbReference type="InterPro" id="IPR001932">
    <property type="entry name" value="PPM-type_phosphatase-like_dom"/>
</dbReference>
<dbReference type="SMART" id="SM00332">
    <property type="entry name" value="PP2Cc"/>
    <property type="match status" value="1"/>
</dbReference>
<dbReference type="PANTHER" id="PTHR13832">
    <property type="entry name" value="PROTEIN PHOSPHATASE 2C"/>
    <property type="match status" value="1"/>
</dbReference>
<dbReference type="GO" id="GO:0004722">
    <property type="term" value="F:protein serine/threonine phosphatase activity"/>
    <property type="evidence" value="ECO:0007669"/>
    <property type="project" value="InterPro"/>
</dbReference>
<dbReference type="SUPFAM" id="SSF81606">
    <property type="entry name" value="PP2C-like"/>
    <property type="match status" value="1"/>
</dbReference>
<evidence type="ECO:0000313" key="3">
    <source>
        <dbReference type="EMBL" id="KAF4683748.1"/>
    </source>
</evidence>
<dbReference type="EMBL" id="JABANP010000348">
    <property type="protein sequence ID" value="KAF4683748.1"/>
    <property type="molecule type" value="Genomic_DNA"/>
</dbReference>
<evidence type="ECO:0000313" key="4">
    <source>
        <dbReference type="Proteomes" id="UP000541610"/>
    </source>
</evidence>
<dbReference type="AlphaFoldDB" id="A0A7J6NIP9"/>
<feature type="compositionally biased region" description="Polar residues" evidence="1">
    <location>
        <begin position="91"/>
        <end position="114"/>
    </location>
</feature>
<dbReference type="InterPro" id="IPR015655">
    <property type="entry name" value="PP2C"/>
</dbReference>